<dbReference type="EMBL" id="CP017641">
    <property type="protein sequence ID" value="APZ90626.1"/>
    <property type="molecule type" value="Genomic_DNA"/>
</dbReference>
<organism evidence="2 3">
    <name type="scientific">Fuerstiella marisgermanici</name>
    <dbReference type="NCBI Taxonomy" id="1891926"/>
    <lineage>
        <taxon>Bacteria</taxon>
        <taxon>Pseudomonadati</taxon>
        <taxon>Planctomycetota</taxon>
        <taxon>Planctomycetia</taxon>
        <taxon>Planctomycetales</taxon>
        <taxon>Planctomycetaceae</taxon>
        <taxon>Fuerstiella</taxon>
    </lineage>
</organism>
<keyword evidence="2" id="KW-0830">Ubiquinone</keyword>
<dbReference type="InterPro" id="IPR029063">
    <property type="entry name" value="SAM-dependent_MTases_sf"/>
</dbReference>
<protein>
    <submittedName>
        <fullName evidence="2">Ubiquinone/menaquinone biosynthesis methyltransferase</fullName>
    </submittedName>
</protein>
<accession>A0A1P8W989</accession>
<dbReference type="InterPro" id="IPR013216">
    <property type="entry name" value="Methyltransf_11"/>
</dbReference>
<evidence type="ECO:0000259" key="1">
    <source>
        <dbReference type="Pfam" id="PF08241"/>
    </source>
</evidence>
<dbReference type="GO" id="GO:0032259">
    <property type="term" value="P:methylation"/>
    <property type="evidence" value="ECO:0007669"/>
    <property type="project" value="UniProtKB-KW"/>
</dbReference>
<reference evidence="2 3" key="1">
    <citation type="journal article" date="2016" name="Front. Microbiol.">
        <title>Fuerstia marisgermanicae gen. nov., sp. nov., an Unusual Member of the Phylum Planctomycetes from the German Wadden Sea.</title>
        <authorList>
            <person name="Kohn T."/>
            <person name="Heuer A."/>
            <person name="Jogler M."/>
            <person name="Vollmers J."/>
            <person name="Boedeker C."/>
            <person name="Bunk B."/>
            <person name="Rast P."/>
            <person name="Borchert D."/>
            <person name="Glockner I."/>
            <person name="Freese H.M."/>
            <person name="Klenk H.P."/>
            <person name="Overmann J."/>
            <person name="Kaster A.K."/>
            <person name="Rohde M."/>
            <person name="Wiegand S."/>
            <person name="Jogler C."/>
        </authorList>
    </citation>
    <scope>NUCLEOTIDE SEQUENCE [LARGE SCALE GENOMIC DNA]</scope>
    <source>
        <strain evidence="2 3">NH11</strain>
    </source>
</reference>
<dbReference type="KEGG" id="fmr:Fuma_00207"/>
<dbReference type="Pfam" id="PF08241">
    <property type="entry name" value="Methyltransf_11"/>
    <property type="match status" value="1"/>
</dbReference>
<dbReference type="CDD" id="cd02440">
    <property type="entry name" value="AdoMet_MTases"/>
    <property type="match status" value="1"/>
</dbReference>
<evidence type="ECO:0000313" key="2">
    <source>
        <dbReference type="EMBL" id="APZ90626.1"/>
    </source>
</evidence>
<dbReference type="Proteomes" id="UP000187735">
    <property type="component" value="Chromosome"/>
</dbReference>
<feature type="domain" description="Methyltransferase type 11" evidence="1">
    <location>
        <begin position="62"/>
        <end position="153"/>
    </location>
</feature>
<dbReference type="STRING" id="1891926.Fuma_00207"/>
<dbReference type="RefSeq" id="WP_077022494.1">
    <property type="nucleotide sequence ID" value="NZ_CP017641.1"/>
</dbReference>
<dbReference type="PANTHER" id="PTHR43591:SF110">
    <property type="entry name" value="RHODANESE DOMAIN-CONTAINING PROTEIN"/>
    <property type="match status" value="1"/>
</dbReference>
<dbReference type="Gene3D" id="3.40.50.150">
    <property type="entry name" value="Vaccinia Virus protein VP39"/>
    <property type="match status" value="1"/>
</dbReference>
<proteinExistence type="predicted"/>
<keyword evidence="2" id="KW-0489">Methyltransferase</keyword>
<dbReference type="OrthoDB" id="282790at2"/>
<dbReference type="AlphaFoldDB" id="A0A1P8W989"/>
<dbReference type="SUPFAM" id="SSF53335">
    <property type="entry name" value="S-adenosyl-L-methionine-dependent methyltransferases"/>
    <property type="match status" value="1"/>
</dbReference>
<keyword evidence="2" id="KW-0808">Transferase</keyword>
<evidence type="ECO:0000313" key="3">
    <source>
        <dbReference type="Proteomes" id="UP000187735"/>
    </source>
</evidence>
<gene>
    <name evidence="2" type="ORF">Fuma_00207</name>
</gene>
<dbReference type="PANTHER" id="PTHR43591">
    <property type="entry name" value="METHYLTRANSFERASE"/>
    <property type="match status" value="1"/>
</dbReference>
<name>A0A1P8W989_9PLAN</name>
<keyword evidence="3" id="KW-1185">Reference proteome</keyword>
<dbReference type="GO" id="GO:0008757">
    <property type="term" value="F:S-adenosylmethionine-dependent methyltransferase activity"/>
    <property type="evidence" value="ECO:0007669"/>
    <property type="project" value="InterPro"/>
</dbReference>
<sequence length="231" mass="26699">MTATLEAPQLVHIDEGQVSCDDAWERAFARFETPEQEIKKFRKRLRWFGCEQWDRNLSVVEIFCGRGAGLIAWQQLGFKNLEGADLSANLISQYDGPAKCYVADCRKLPFDDSSRDVIAVQGGLHHLPDFPADVQKTVDEVKRVLKPGGRFLIVEPWNTLFLRMVHAASASPTARRLWDKLDAFEELYIHERETYDQWRYQPAPILEILKFAFTTERLVTHWGKLMFIGRV</sequence>